<reference evidence="1 2" key="1">
    <citation type="submission" date="2017-04" db="EMBL/GenBank/DDBJ databases">
        <title>Complete Genome Sequence of Lytic Bacteriophage PM2 Infecting Proteus mirabilis Isolates.</title>
        <authorList>
            <person name="Kim D."/>
            <person name="Kim Y.J."/>
            <person name="Han B.K."/>
            <person name="Kim H."/>
        </authorList>
    </citation>
    <scope>NUCLEOTIDE SEQUENCE [LARGE SCALE GENOMIC DNA]</scope>
</reference>
<dbReference type="RefSeq" id="YP_010092099.1">
    <property type="nucleotide sequence ID" value="NC_055727.1"/>
</dbReference>
<evidence type="ECO:0000313" key="2">
    <source>
        <dbReference type="Proteomes" id="UP000257595"/>
    </source>
</evidence>
<evidence type="ECO:0000313" key="1">
    <source>
        <dbReference type="EMBL" id="ASZ76491.1"/>
    </source>
</evidence>
<organism evidence="1 2">
    <name type="scientific">Proteus phage PM2</name>
    <dbReference type="NCBI Taxonomy" id="2025809"/>
    <lineage>
        <taxon>Viruses</taxon>
        <taxon>Duplodnaviria</taxon>
        <taxon>Heunggongvirae</taxon>
        <taxon>Uroviricota</taxon>
        <taxon>Caudoviricetes</taxon>
        <taxon>Pantevenvirales</taxon>
        <taxon>Straboviridae</taxon>
        <taxon>Bragavirus</taxon>
        <taxon>Bragavirus pm2</taxon>
    </lineage>
</organism>
<accession>A0A249XWZ4</accession>
<protein>
    <submittedName>
        <fullName evidence="1">Uncharacterized protein</fullName>
    </submittedName>
</protein>
<dbReference type="EMBL" id="MF001355">
    <property type="protein sequence ID" value="ASZ76491.1"/>
    <property type="molecule type" value="Genomic_DNA"/>
</dbReference>
<keyword evidence="2" id="KW-1185">Reference proteome</keyword>
<sequence>MNFLVQAYYDEPEKILGVWDSIESLCSDLHKLKDLYDVDLIDNIVEFNPNAWSSLHIFAYTGASVEFEYIHDIDCNTYCISSSKDIKDKFNEFIRIDELKETLKAFMGPKD</sequence>
<dbReference type="KEGG" id="vg:65109644"/>
<proteinExistence type="predicted"/>
<name>A0A249XWZ4_9CAUD</name>
<dbReference type="GeneID" id="65109644"/>
<dbReference type="Proteomes" id="UP000257595">
    <property type="component" value="Segment"/>
</dbReference>